<sequence length="61" mass="6445">MTTKPGARPDSEAPTTTSTSMSACGDCGQHALEEDTPHEFARGLSDRLICRECGAHRVLAA</sequence>
<dbReference type="RefSeq" id="WP_182545679.1">
    <property type="nucleotide sequence ID" value="NZ_JACGWZ010000005.1"/>
</dbReference>
<protein>
    <submittedName>
        <fullName evidence="2">Uncharacterized protein</fullName>
    </submittedName>
</protein>
<keyword evidence="3" id="KW-1185">Reference proteome</keyword>
<comment type="caution">
    <text evidence="2">The sequence shown here is derived from an EMBL/GenBank/DDBJ whole genome shotgun (WGS) entry which is preliminary data.</text>
</comment>
<evidence type="ECO:0000256" key="1">
    <source>
        <dbReference type="SAM" id="MobiDB-lite"/>
    </source>
</evidence>
<evidence type="ECO:0000313" key="2">
    <source>
        <dbReference type="EMBL" id="MBA8826481.1"/>
    </source>
</evidence>
<dbReference type="PROSITE" id="PS51257">
    <property type="entry name" value="PROKAR_LIPOPROTEIN"/>
    <property type="match status" value="1"/>
</dbReference>
<proteinExistence type="predicted"/>
<gene>
    <name evidence="2" type="ORF">FHX42_003857</name>
</gene>
<dbReference type="EMBL" id="JACGWZ010000005">
    <property type="protein sequence ID" value="MBA8826481.1"/>
    <property type="molecule type" value="Genomic_DNA"/>
</dbReference>
<reference evidence="2 3" key="1">
    <citation type="submission" date="2020-07" db="EMBL/GenBank/DDBJ databases">
        <title>Sequencing the genomes of 1000 actinobacteria strains.</title>
        <authorList>
            <person name="Klenk H.-P."/>
        </authorList>
    </citation>
    <scope>NUCLEOTIDE SEQUENCE [LARGE SCALE GENOMIC DNA]</scope>
    <source>
        <strain evidence="2 3">DSM 45975</strain>
    </source>
</reference>
<name>A0A839E575_9PSEU</name>
<dbReference type="Proteomes" id="UP000569329">
    <property type="component" value="Unassembled WGS sequence"/>
</dbReference>
<feature type="region of interest" description="Disordered" evidence="1">
    <location>
        <begin position="1"/>
        <end position="28"/>
    </location>
</feature>
<feature type="compositionally biased region" description="Polar residues" evidence="1">
    <location>
        <begin position="13"/>
        <end position="22"/>
    </location>
</feature>
<accession>A0A839E575</accession>
<dbReference type="AlphaFoldDB" id="A0A839E575"/>
<evidence type="ECO:0000313" key="3">
    <source>
        <dbReference type="Proteomes" id="UP000569329"/>
    </source>
</evidence>
<organism evidence="2 3">
    <name type="scientific">Halosaccharopolyspora lacisalsi</name>
    <dbReference type="NCBI Taxonomy" id="1000566"/>
    <lineage>
        <taxon>Bacteria</taxon>
        <taxon>Bacillati</taxon>
        <taxon>Actinomycetota</taxon>
        <taxon>Actinomycetes</taxon>
        <taxon>Pseudonocardiales</taxon>
        <taxon>Pseudonocardiaceae</taxon>
        <taxon>Halosaccharopolyspora</taxon>
    </lineage>
</organism>